<gene>
    <name evidence="1" type="ORF">PIB30_081108</name>
</gene>
<sequence>MALWPGGKGSFSLLDGRGSKPIHPIFGHECSCKEKSAGYRFGLIDWFPAGSLKGAFPSLMEGVRNPSIPFLGMNVLTKKNRPVTGLIPVFGLTNRFLSINRIVILAGSQLNRFDRPIQSSFQNYALNSLEDKGLKSCPLFWRIIFSFERKPAGSRFDLIGRFIDSISIFIERLSVLIRTVILAGSRFDWLVRFDFSEL</sequence>
<keyword evidence="2" id="KW-1185">Reference proteome</keyword>
<dbReference type="EMBL" id="JASCZI010061617">
    <property type="protein sequence ID" value="MED6139143.1"/>
    <property type="molecule type" value="Genomic_DNA"/>
</dbReference>
<comment type="caution">
    <text evidence="1">The sequence shown here is derived from an EMBL/GenBank/DDBJ whole genome shotgun (WGS) entry which is preliminary data.</text>
</comment>
<name>A0ABU6STM0_9FABA</name>
<evidence type="ECO:0000313" key="1">
    <source>
        <dbReference type="EMBL" id="MED6139143.1"/>
    </source>
</evidence>
<reference evidence="1 2" key="1">
    <citation type="journal article" date="2023" name="Plants (Basel)">
        <title>Bridging the Gap: Combining Genomics and Transcriptomics Approaches to Understand Stylosanthes scabra, an Orphan Legume from the Brazilian Caatinga.</title>
        <authorList>
            <person name="Ferreira-Neto J.R.C."/>
            <person name="da Silva M.D."/>
            <person name="Binneck E."/>
            <person name="de Melo N.F."/>
            <person name="da Silva R.H."/>
            <person name="de Melo A.L.T.M."/>
            <person name="Pandolfi V."/>
            <person name="Bustamante F.O."/>
            <person name="Brasileiro-Vidal A.C."/>
            <person name="Benko-Iseppon A.M."/>
        </authorList>
    </citation>
    <scope>NUCLEOTIDE SEQUENCE [LARGE SCALE GENOMIC DNA]</scope>
    <source>
        <tissue evidence="1">Leaves</tissue>
    </source>
</reference>
<proteinExistence type="predicted"/>
<organism evidence="1 2">
    <name type="scientific">Stylosanthes scabra</name>
    <dbReference type="NCBI Taxonomy" id="79078"/>
    <lineage>
        <taxon>Eukaryota</taxon>
        <taxon>Viridiplantae</taxon>
        <taxon>Streptophyta</taxon>
        <taxon>Embryophyta</taxon>
        <taxon>Tracheophyta</taxon>
        <taxon>Spermatophyta</taxon>
        <taxon>Magnoliopsida</taxon>
        <taxon>eudicotyledons</taxon>
        <taxon>Gunneridae</taxon>
        <taxon>Pentapetalae</taxon>
        <taxon>rosids</taxon>
        <taxon>fabids</taxon>
        <taxon>Fabales</taxon>
        <taxon>Fabaceae</taxon>
        <taxon>Papilionoideae</taxon>
        <taxon>50 kb inversion clade</taxon>
        <taxon>dalbergioids sensu lato</taxon>
        <taxon>Dalbergieae</taxon>
        <taxon>Pterocarpus clade</taxon>
        <taxon>Stylosanthes</taxon>
    </lineage>
</organism>
<dbReference type="Proteomes" id="UP001341840">
    <property type="component" value="Unassembled WGS sequence"/>
</dbReference>
<evidence type="ECO:0000313" key="2">
    <source>
        <dbReference type="Proteomes" id="UP001341840"/>
    </source>
</evidence>
<accession>A0ABU6STM0</accession>
<protein>
    <submittedName>
        <fullName evidence="1">Uncharacterized protein</fullName>
    </submittedName>
</protein>